<evidence type="ECO:0000259" key="2">
    <source>
        <dbReference type="Pfam" id="PF06713"/>
    </source>
</evidence>
<dbReference type="Pfam" id="PF06713">
    <property type="entry name" value="bPH_4"/>
    <property type="match status" value="1"/>
</dbReference>
<reference evidence="4" key="1">
    <citation type="submission" date="2016-10" db="EMBL/GenBank/DDBJ databases">
        <authorList>
            <person name="Varghese N."/>
            <person name="Submissions S."/>
        </authorList>
    </citation>
    <scope>NUCLEOTIDE SEQUENCE [LARGE SCALE GENOMIC DNA]</scope>
    <source>
        <strain evidence="4">DSM 17934</strain>
    </source>
</reference>
<evidence type="ECO:0000313" key="3">
    <source>
        <dbReference type="EMBL" id="SEI47500.1"/>
    </source>
</evidence>
<name>A0A1H6R6U5_9FLAO</name>
<gene>
    <name evidence="3" type="ORF">SAMN05660918_0821</name>
</gene>
<keyword evidence="4" id="KW-1185">Reference proteome</keyword>
<accession>A0A1H6R6U5</accession>
<protein>
    <submittedName>
        <fullName evidence="3">PH domain-containing protein</fullName>
    </submittedName>
</protein>
<keyword evidence="1" id="KW-0472">Membrane</keyword>
<keyword evidence="1" id="KW-0812">Transmembrane</keyword>
<proteinExistence type="predicted"/>
<dbReference type="RefSeq" id="WP_091308390.1">
    <property type="nucleotide sequence ID" value="NZ_CBCSJU010000001.1"/>
</dbReference>
<feature type="transmembrane region" description="Helical" evidence="1">
    <location>
        <begin position="36"/>
        <end position="56"/>
    </location>
</feature>
<evidence type="ECO:0000313" key="4">
    <source>
        <dbReference type="Proteomes" id="UP000199702"/>
    </source>
</evidence>
<dbReference type="AlphaFoldDB" id="A0A1H6R6U5"/>
<dbReference type="Proteomes" id="UP000199702">
    <property type="component" value="Unassembled WGS sequence"/>
</dbReference>
<dbReference type="InterPro" id="IPR009589">
    <property type="entry name" value="PH_YyaB-like"/>
</dbReference>
<dbReference type="STRING" id="402734.SAMN05660918_0821"/>
<dbReference type="OrthoDB" id="1437824at2"/>
<feature type="transmembrane region" description="Helical" evidence="1">
    <location>
        <begin position="12"/>
        <end position="30"/>
    </location>
</feature>
<sequence>MHYKSSVSKIYYIIFPLFMAGIFLMNYFLPSEKEKIITFAPLFVLFGGLILFIIAIKNTKYYIEGNVLISQVLFYKYKVNIETIRKIEYNHTIFVGTTTKLGWDTKGLIVHYNKFDDYFISPANKEQFIAHLLQLNPNIEIKK</sequence>
<organism evidence="3 4">
    <name type="scientific">Flavobacterium terrigena</name>
    <dbReference type="NCBI Taxonomy" id="402734"/>
    <lineage>
        <taxon>Bacteria</taxon>
        <taxon>Pseudomonadati</taxon>
        <taxon>Bacteroidota</taxon>
        <taxon>Flavobacteriia</taxon>
        <taxon>Flavobacteriales</taxon>
        <taxon>Flavobacteriaceae</taxon>
        <taxon>Flavobacterium</taxon>
    </lineage>
</organism>
<dbReference type="EMBL" id="FNYA01000001">
    <property type="protein sequence ID" value="SEI47500.1"/>
    <property type="molecule type" value="Genomic_DNA"/>
</dbReference>
<keyword evidence="1" id="KW-1133">Transmembrane helix</keyword>
<dbReference type="GO" id="GO:0030153">
    <property type="term" value="P:bacteriocin immunity"/>
    <property type="evidence" value="ECO:0007669"/>
    <property type="project" value="InterPro"/>
</dbReference>
<evidence type="ECO:0000256" key="1">
    <source>
        <dbReference type="SAM" id="Phobius"/>
    </source>
</evidence>
<feature type="domain" description="Uncharacterized protein YyaB-like PH" evidence="2">
    <location>
        <begin position="59"/>
        <end position="136"/>
    </location>
</feature>